<protein>
    <submittedName>
        <fullName evidence="11">Serine/threonine-protein kinase 31 isoform X1</fullName>
    </submittedName>
</protein>
<keyword evidence="3" id="KW-0964">Secreted</keyword>
<dbReference type="PROSITE" id="PS00265">
    <property type="entry name" value="PANCREATIC_HORMONE_1"/>
    <property type="match status" value="1"/>
</dbReference>
<dbReference type="CDD" id="cd20430">
    <property type="entry name" value="Tudor_TDRD8"/>
    <property type="match status" value="1"/>
</dbReference>
<dbReference type="PANTHER" id="PTHR10533:SF5">
    <property type="entry name" value="PRO-NEUROPEPTIDE Y"/>
    <property type="match status" value="1"/>
</dbReference>
<keyword evidence="6" id="KW-0175">Coiled coil</keyword>
<dbReference type="SMART" id="SM00333">
    <property type="entry name" value="TUDOR"/>
    <property type="match status" value="1"/>
</dbReference>
<keyword evidence="4" id="KW-0027">Amidation</keyword>
<reference evidence="11" key="1">
    <citation type="submission" date="2025-08" db="UniProtKB">
        <authorList>
            <consortium name="RefSeq"/>
        </authorList>
    </citation>
    <scope>IDENTIFICATION</scope>
    <source>
        <tissue evidence="11">Blood</tissue>
    </source>
</reference>
<gene>
    <name evidence="11" type="primary">LOC129338030</name>
</gene>
<dbReference type="InterPro" id="IPR000719">
    <property type="entry name" value="Prot_kinase_dom"/>
</dbReference>
<dbReference type="PROSITE" id="PS50011">
    <property type="entry name" value="PROTEIN_KINASE_DOM"/>
    <property type="match status" value="1"/>
</dbReference>
<evidence type="ECO:0000259" key="8">
    <source>
        <dbReference type="PROSITE" id="PS50011"/>
    </source>
</evidence>
<organism evidence="10 11">
    <name type="scientific">Eublepharis macularius</name>
    <name type="common">Leopard gecko</name>
    <name type="synonym">Cyrtodactylus macularius</name>
    <dbReference type="NCBI Taxonomy" id="481883"/>
    <lineage>
        <taxon>Eukaryota</taxon>
        <taxon>Metazoa</taxon>
        <taxon>Chordata</taxon>
        <taxon>Craniata</taxon>
        <taxon>Vertebrata</taxon>
        <taxon>Euteleostomi</taxon>
        <taxon>Lepidosauria</taxon>
        <taxon>Squamata</taxon>
        <taxon>Bifurcata</taxon>
        <taxon>Gekkota</taxon>
        <taxon>Eublepharidae</taxon>
        <taxon>Eublepharinae</taxon>
        <taxon>Eublepharis</taxon>
    </lineage>
</organism>
<dbReference type="PROSITE" id="PS50304">
    <property type="entry name" value="TUDOR"/>
    <property type="match status" value="1"/>
</dbReference>
<dbReference type="GO" id="GO:0005184">
    <property type="term" value="F:neuropeptide hormone activity"/>
    <property type="evidence" value="ECO:0007669"/>
    <property type="project" value="TreeGrafter"/>
</dbReference>
<dbReference type="SMART" id="SM00220">
    <property type="entry name" value="S_TKc"/>
    <property type="match status" value="1"/>
</dbReference>
<dbReference type="FunFam" id="2.30.30.140:FF:000018">
    <property type="entry name" value="Serine/threonine-protein kinase 31"/>
    <property type="match status" value="1"/>
</dbReference>
<comment type="similarity">
    <text evidence="2 5">Belongs to the NPY family.</text>
</comment>
<keyword evidence="7" id="KW-0472">Membrane</keyword>
<feature type="transmembrane region" description="Helical" evidence="7">
    <location>
        <begin position="990"/>
        <end position="1009"/>
    </location>
</feature>
<dbReference type="GO" id="GO:0007218">
    <property type="term" value="P:neuropeptide signaling pathway"/>
    <property type="evidence" value="ECO:0007669"/>
    <property type="project" value="TreeGrafter"/>
</dbReference>
<keyword evidence="10" id="KW-1185">Reference proteome</keyword>
<dbReference type="PRINTS" id="PR00278">
    <property type="entry name" value="PANCHORMONE"/>
</dbReference>
<evidence type="ECO:0000256" key="2">
    <source>
        <dbReference type="ARBA" id="ARBA00010022"/>
    </source>
</evidence>
<evidence type="ECO:0000256" key="1">
    <source>
        <dbReference type="ARBA" id="ARBA00004613"/>
    </source>
</evidence>
<dbReference type="SUPFAM" id="SSF63748">
    <property type="entry name" value="Tudor/PWWP/MBT"/>
    <property type="match status" value="1"/>
</dbReference>
<dbReference type="CDD" id="cd00126">
    <property type="entry name" value="PAH"/>
    <property type="match status" value="1"/>
</dbReference>
<dbReference type="InterPro" id="IPR035437">
    <property type="entry name" value="SNase_OB-fold_sf"/>
</dbReference>
<evidence type="ECO:0000256" key="4">
    <source>
        <dbReference type="ARBA" id="ARBA00022815"/>
    </source>
</evidence>
<dbReference type="Proteomes" id="UP001190640">
    <property type="component" value="Chromosome 11"/>
</dbReference>
<dbReference type="Gene3D" id="2.30.30.140">
    <property type="match status" value="1"/>
</dbReference>
<keyword evidence="11" id="KW-0418">Kinase</keyword>
<dbReference type="Pfam" id="PF00567">
    <property type="entry name" value="TUDOR"/>
    <property type="match status" value="1"/>
</dbReference>
<feature type="domain" description="Protein kinase" evidence="8">
    <location>
        <begin position="693"/>
        <end position="1062"/>
    </location>
</feature>
<evidence type="ECO:0000256" key="7">
    <source>
        <dbReference type="SAM" id="Phobius"/>
    </source>
</evidence>
<sequence>MEEDSQYNKVEDVIGCHVEDAVTFWAQNINRHHDILKTSCALGEICPQASSVFGNPDLAKVYGGCFSEDKCWYRCKVQQVVSDEKCQVLYIDYGNSETLNRSEIVEIPVDLQFPGVAKKYRLWGLQIPLNQDLVQFDQGRKFLNSLIFEKEVKTKCKGTYDGTVLAMAECGVLNIGEEMVKKGFAERSKSPINSNNCDIKVDSSKSVSRNTKPTTPVWSDRVIHPASNRVKGGFEDHMPLNGWNENNTTNHVPFTNWEKIVACDLSRVPNISLAKIKQEQKIIEENLKLKEEKVAFKEENQNLLHLCKELESKVETLNCKLEAKEKAHKETLEHVESTLSTYVGTTMRNLAVKFEKLKGIRCASMSDHLGDDLLDAVKTVTEGSLTALPSLEKLEKIWVEYNTAQEEIRLCKYMDEVQNLIPQRNEVQQKLYHAVKEFIVEVDDLPISERLGTLKRLQGYLEAAYGEAHEAESSEGVFEEFFEWKSIKMEELNHVRSATDASLKNFVTCFSRIIQFFDITSETFLKSEDSVGNIDDVLRRAELCISQELDISLIELDEADKKIILSVYNRVMQKIHQEQQLLTTVYHKYLDSVEFKKQIVEWLDKSPNINDLLLVKKRLKTLKAQLRWKLVEKSNLEESDDYSESQMSKIKEEIAGLRNSVFQDIYQEQEEYEKLNHLVQKWFPELPLLHPEAGILKYMNSGGLLTVNLERDLLDAEPMKELSTKHPVVCSEFQGQKVLLKGYVVDMNTETGVIKRAAEYHKAWREIKEESGLMQLLFLFLCRCDPLAYMMIPYYAGESLGTLQASVPLTPDEILKVMKGVARGLHTLHRANVVHGSLHENNVFAVNREQGIVGDFDFTKSVDQRVSVNYVLANGLCLTSPEIINGQPPSPASDMYAYGCLLYWLFVGNLALKRNCDGTPQIDGINLDDKVRALLLNLICCGDRMTSEQAMNDDCFLLPNLDLVSLENEPAEYGSGGDRTKSEMQGTMRLWLSVMTLALCLLICLGTPAEAYPSKPDSPGEDAPAEDMARYYSALRHYINLITRQRYGKRSSPETLISDLLLRESTENIPRSRFEDPAMW</sequence>
<name>A0AA97K1G3_EUBMA</name>
<dbReference type="Gene3D" id="1.10.510.10">
    <property type="entry name" value="Transferase(Phosphotransferase) domain 1"/>
    <property type="match status" value="1"/>
</dbReference>
<keyword evidence="7" id="KW-0812">Transmembrane</keyword>
<dbReference type="InterPro" id="IPR001955">
    <property type="entry name" value="Pancreatic_hormone-like"/>
</dbReference>
<evidence type="ECO:0000256" key="5">
    <source>
        <dbReference type="RuleBase" id="RU000656"/>
    </source>
</evidence>
<dbReference type="InterPro" id="IPR011009">
    <property type="entry name" value="Kinase-like_dom_sf"/>
</dbReference>
<dbReference type="Pfam" id="PF00069">
    <property type="entry name" value="Pkinase"/>
    <property type="match status" value="1"/>
</dbReference>
<dbReference type="SMART" id="SM00309">
    <property type="entry name" value="PAH"/>
    <property type="match status" value="1"/>
</dbReference>
<dbReference type="GO" id="GO:0007631">
    <property type="term" value="P:feeding behavior"/>
    <property type="evidence" value="ECO:0007669"/>
    <property type="project" value="TreeGrafter"/>
</dbReference>
<dbReference type="GO" id="GO:0005615">
    <property type="term" value="C:extracellular space"/>
    <property type="evidence" value="ECO:0007669"/>
    <property type="project" value="TreeGrafter"/>
</dbReference>
<evidence type="ECO:0000259" key="9">
    <source>
        <dbReference type="PROSITE" id="PS50304"/>
    </source>
</evidence>
<dbReference type="Gene3D" id="2.40.50.90">
    <property type="match status" value="1"/>
</dbReference>
<keyword evidence="11" id="KW-0808">Transferase</keyword>
<dbReference type="SUPFAM" id="SSF50199">
    <property type="entry name" value="Staphylococcal nuclease"/>
    <property type="match status" value="1"/>
</dbReference>
<dbReference type="GeneID" id="129338030"/>
<keyword evidence="7" id="KW-1133">Transmembrane helix</keyword>
<dbReference type="RefSeq" id="XP_054848070.1">
    <property type="nucleotide sequence ID" value="XM_054992095.1"/>
</dbReference>
<dbReference type="GO" id="GO:0004672">
    <property type="term" value="F:protein kinase activity"/>
    <property type="evidence" value="ECO:0007669"/>
    <property type="project" value="InterPro"/>
</dbReference>
<evidence type="ECO:0000313" key="10">
    <source>
        <dbReference type="Proteomes" id="UP001190640"/>
    </source>
</evidence>
<dbReference type="PANTHER" id="PTHR10533">
    <property type="entry name" value="NEUROPEPTIDE Y/PANCREATIC HORMONE/PEPTIDE YY"/>
    <property type="match status" value="1"/>
</dbReference>
<dbReference type="GO" id="GO:0005524">
    <property type="term" value="F:ATP binding"/>
    <property type="evidence" value="ECO:0007669"/>
    <property type="project" value="InterPro"/>
</dbReference>
<evidence type="ECO:0000256" key="6">
    <source>
        <dbReference type="SAM" id="Coils"/>
    </source>
</evidence>
<dbReference type="FunFam" id="1.10.510.10:FF:000518">
    <property type="entry name" value="serine/threonine-protein kinase 31 isoform X1"/>
    <property type="match status" value="1"/>
</dbReference>
<feature type="domain" description="Tudor" evidence="9">
    <location>
        <begin position="39"/>
        <end position="114"/>
    </location>
</feature>
<proteinExistence type="inferred from homology"/>
<dbReference type="InterPro" id="IPR047383">
    <property type="entry name" value="Tudor_TDRD8"/>
</dbReference>
<dbReference type="KEGG" id="emc:129338030"/>
<dbReference type="AlphaFoldDB" id="A0AA97K1G3"/>
<dbReference type="InterPro" id="IPR020392">
    <property type="entry name" value="Pancreatic_hormone-like_CS"/>
</dbReference>
<evidence type="ECO:0000313" key="11">
    <source>
        <dbReference type="RefSeq" id="XP_054848070.1"/>
    </source>
</evidence>
<dbReference type="InterPro" id="IPR002999">
    <property type="entry name" value="Tudor"/>
</dbReference>
<dbReference type="GO" id="GO:0031841">
    <property type="term" value="F:neuropeptide Y receptor binding"/>
    <property type="evidence" value="ECO:0007669"/>
    <property type="project" value="TreeGrafter"/>
</dbReference>
<dbReference type="PROSITE" id="PS50276">
    <property type="entry name" value="PANCREATIC_HORMONE_2"/>
    <property type="match status" value="1"/>
</dbReference>
<feature type="transmembrane region" description="Helical" evidence="7">
    <location>
        <begin position="895"/>
        <end position="912"/>
    </location>
</feature>
<evidence type="ECO:0000256" key="3">
    <source>
        <dbReference type="ARBA" id="ARBA00022525"/>
    </source>
</evidence>
<feature type="coiled-coil region" evidence="6">
    <location>
        <begin position="273"/>
        <end position="327"/>
    </location>
</feature>
<dbReference type="SUPFAM" id="SSF56112">
    <property type="entry name" value="Protein kinase-like (PK-like)"/>
    <property type="match status" value="1"/>
</dbReference>
<dbReference type="Pfam" id="PF00159">
    <property type="entry name" value="Hormone_3"/>
    <property type="match status" value="1"/>
</dbReference>
<comment type="subcellular location">
    <subcellularLocation>
        <location evidence="1">Secreted</location>
    </subcellularLocation>
</comment>
<dbReference type="Gene3D" id="6.10.250.900">
    <property type="match status" value="1"/>
</dbReference>
<accession>A0AA97K1G3</accession>